<gene>
    <name evidence="2" type="ORF">BV87_22015</name>
</gene>
<organism evidence="2 3">
    <name type="scientific">Sphingobium yanoikuyae</name>
    <name type="common">Sphingomonas yanoikuyae</name>
    <dbReference type="NCBI Taxonomy" id="13690"/>
    <lineage>
        <taxon>Bacteria</taxon>
        <taxon>Pseudomonadati</taxon>
        <taxon>Pseudomonadota</taxon>
        <taxon>Alphaproteobacteria</taxon>
        <taxon>Sphingomonadales</taxon>
        <taxon>Sphingomonadaceae</taxon>
        <taxon>Sphingobium</taxon>
    </lineage>
</organism>
<dbReference type="RefSeq" id="WP_048937759.1">
    <property type="nucleotide sequence ID" value="NZ_CP020925.1"/>
</dbReference>
<evidence type="ECO:0000313" key="3">
    <source>
        <dbReference type="Proteomes" id="UP000037029"/>
    </source>
</evidence>
<name>A0A0J9D1X7_SPHYA</name>
<dbReference type="AlphaFoldDB" id="A0A0J9D1X7"/>
<evidence type="ECO:0000256" key="1">
    <source>
        <dbReference type="SAM" id="SignalP"/>
    </source>
</evidence>
<accession>A0A0J9D1X7</accession>
<sequence length="228" mass="25031">MATRREILAAAIAAPALAAPAVACAAPTFACLPMAVSPQWQDAIARMDAASAAHDAYYEATYEPAWEAAKATARQVDEELQRRLDAVPHYTTSLAYETADGKLAHMTTANRLDIGRAIGGAQLTDLSDYVSCCREMVSLINKRMDEQDRVKAEFEQLKVYPAQLIPSEIAREEKRLQDASHAAFKAVYDFAAATPADLIGKVEFLQSRDIDIDHDQMLADLRRVFGEV</sequence>
<dbReference type="EMBL" id="CP020925">
    <property type="protein sequence ID" value="ATP20790.1"/>
    <property type="molecule type" value="Genomic_DNA"/>
</dbReference>
<keyword evidence="1" id="KW-0732">Signal</keyword>
<proteinExistence type="predicted"/>
<protein>
    <submittedName>
        <fullName evidence="2">Uncharacterized protein</fullName>
    </submittedName>
</protein>
<dbReference type="Proteomes" id="UP000037029">
    <property type="component" value="Chromosome"/>
</dbReference>
<dbReference type="InterPro" id="IPR006311">
    <property type="entry name" value="TAT_signal"/>
</dbReference>
<feature type="signal peptide" evidence="1">
    <location>
        <begin position="1"/>
        <end position="25"/>
    </location>
</feature>
<evidence type="ECO:0000313" key="2">
    <source>
        <dbReference type="EMBL" id="ATP20790.1"/>
    </source>
</evidence>
<dbReference type="PROSITE" id="PS51318">
    <property type="entry name" value="TAT"/>
    <property type="match status" value="1"/>
</dbReference>
<feature type="chain" id="PRO_5030009478" evidence="1">
    <location>
        <begin position="26"/>
        <end position="228"/>
    </location>
</feature>
<reference evidence="2 3" key="1">
    <citation type="submission" date="2017-04" db="EMBL/GenBank/DDBJ databases">
        <title>Characterization, genome and methylation analysis of a phthalic acid esters degrading strain Sphingobium yanoikuyae SHJ.</title>
        <authorList>
            <person name="Feng L."/>
        </authorList>
    </citation>
    <scope>NUCLEOTIDE SEQUENCE [LARGE SCALE GENOMIC DNA]</scope>
    <source>
        <strain evidence="2 3">SHJ</strain>
    </source>
</reference>